<dbReference type="PATRIC" id="fig|1263870.3.peg.3872"/>
<dbReference type="OrthoDB" id="237120at2"/>
<feature type="signal peptide" evidence="1">
    <location>
        <begin position="1"/>
        <end position="23"/>
    </location>
</feature>
<gene>
    <name evidence="3" type="ORF">RSSM_03652</name>
</gene>
<comment type="caution">
    <text evidence="3">The sequence shown here is derived from an EMBL/GenBank/DDBJ whole genome shotgun (WGS) entry which is preliminary data.</text>
</comment>
<name>M5UFX2_9BACT</name>
<accession>M5UFX2</accession>
<keyword evidence="4" id="KW-1185">Reference proteome</keyword>
<dbReference type="RefSeq" id="WP_008681197.1">
    <property type="nucleotide sequence ID" value="NZ_ANOH01000252.1"/>
</dbReference>
<dbReference type="SUPFAM" id="SSF53649">
    <property type="entry name" value="Alkaline phosphatase-like"/>
    <property type="match status" value="1"/>
</dbReference>
<evidence type="ECO:0000259" key="2">
    <source>
        <dbReference type="Pfam" id="PF00884"/>
    </source>
</evidence>
<dbReference type="Gene3D" id="3.40.720.10">
    <property type="entry name" value="Alkaline Phosphatase, subunit A"/>
    <property type="match status" value="1"/>
</dbReference>
<dbReference type="PANTHER" id="PTHR43108:SF6">
    <property type="entry name" value="N-SULPHOGLUCOSAMINE SULPHOHYDROLASE"/>
    <property type="match status" value="1"/>
</dbReference>
<keyword evidence="1" id="KW-0732">Signal</keyword>
<feature type="chain" id="PRO_5004073059" evidence="1">
    <location>
        <begin position="24"/>
        <end position="513"/>
    </location>
</feature>
<sequence length="513" mass="57396">MRRFAQLFVFVTILSGSAGFSFANGDGEDASRVGKGDDVRPNIVFLLADDQSTYSVGCYGNPDVKTPNMDRLARDGVLFDNHYNTTAICMASRANIFTGMYEYKTGCNFMHGDMKPEVWELSYPVALRKAGYLTAFAGKFGLVVEGKGLCEEDFDFWGGGPGQTSYATASNRAMKKYAKDYPHSTLSYAAFAQDVIRESVNQEKPFCLSISFKAPHKPAVPDPRFDAVYKDATFTKPANFGREHGEHLSPQSKMGRQYPRFSEWKYDTDYDGEMRKYHQQIYGIDVALGMIRDELDAQGIADNTVVIYTSDNGYICGSHGYGSKVLPMEESSRVPLMIYDPRSPLNGQQVRCQALTGNIDFAATIVELAGESIHSDSDGISLLPLLKDPNADGHEQIAFINAWGSRATTSMTCITPRFKYTYWWYGDDEMEPVEELFDTEKDPLELTNLASNPEYSAVLEKMRARYDQELDAWKTEAVSYNDYEKYGTLFDRTVPLADKAAALGKKRKKNAGR</sequence>
<dbReference type="CDD" id="cd16031">
    <property type="entry name" value="G6S_like"/>
    <property type="match status" value="1"/>
</dbReference>
<proteinExistence type="predicted"/>
<feature type="domain" description="Sulfatase N-terminal" evidence="2">
    <location>
        <begin position="41"/>
        <end position="370"/>
    </location>
</feature>
<dbReference type="Proteomes" id="UP000011885">
    <property type="component" value="Unassembled WGS sequence"/>
</dbReference>
<evidence type="ECO:0000313" key="4">
    <source>
        <dbReference type="Proteomes" id="UP000011885"/>
    </source>
</evidence>
<dbReference type="PANTHER" id="PTHR43108">
    <property type="entry name" value="N-ACETYLGLUCOSAMINE-6-SULFATASE FAMILY MEMBER"/>
    <property type="match status" value="1"/>
</dbReference>
<evidence type="ECO:0000256" key="1">
    <source>
        <dbReference type="SAM" id="SignalP"/>
    </source>
</evidence>
<dbReference type="EMBL" id="ANOH01000252">
    <property type="protein sequence ID" value="EMI54908.1"/>
    <property type="molecule type" value="Genomic_DNA"/>
</dbReference>
<dbReference type="AlphaFoldDB" id="M5UFX2"/>
<dbReference type="InterPro" id="IPR000917">
    <property type="entry name" value="Sulfatase_N"/>
</dbReference>
<evidence type="ECO:0000313" key="3">
    <source>
        <dbReference type="EMBL" id="EMI54908.1"/>
    </source>
</evidence>
<reference evidence="3 4" key="1">
    <citation type="journal article" date="2013" name="Mar. Genomics">
        <title>Expression of sulfatases in Rhodopirellula baltica and the diversity of sulfatases in the genus Rhodopirellula.</title>
        <authorList>
            <person name="Wegner C.E."/>
            <person name="Richter-Heitmann T."/>
            <person name="Klindworth A."/>
            <person name="Klockow C."/>
            <person name="Richter M."/>
            <person name="Achstetter T."/>
            <person name="Glockner F.O."/>
            <person name="Harder J."/>
        </authorList>
    </citation>
    <scope>NUCLEOTIDE SEQUENCE [LARGE SCALE GENOMIC DNA]</scope>
    <source>
        <strain evidence="3 4">SM41</strain>
    </source>
</reference>
<dbReference type="InterPro" id="IPR017850">
    <property type="entry name" value="Alkaline_phosphatase_core_sf"/>
</dbReference>
<dbReference type="Pfam" id="PF00884">
    <property type="entry name" value="Sulfatase"/>
    <property type="match status" value="1"/>
</dbReference>
<organism evidence="3 4">
    <name type="scientific">Rhodopirellula sallentina SM41</name>
    <dbReference type="NCBI Taxonomy" id="1263870"/>
    <lineage>
        <taxon>Bacteria</taxon>
        <taxon>Pseudomonadati</taxon>
        <taxon>Planctomycetota</taxon>
        <taxon>Planctomycetia</taxon>
        <taxon>Pirellulales</taxon>
        <taxon>Pirellulaceae</taxon>
        <taxon>Rhodopirellula</taxon>
    </lineage>
</organism>
<protein>
    <submittedName>
        <fullName evidence="3">Mucin-desulfating sulfatase (N-acetylglucosamine-6-sulfatase)</fullName>
    </submittedName>
</protein>